<dbReference type="eggNOG" id="COG0564">
    <property type="taxonomic scope" value="Bacteria"/>
</dbReference>
<dbReference type="GO" id="GO:0003723">
    <property type="term" value="F:RNA binding"/>
    <property type="evidence" value="ECO:0007669"/>
    <property type="project" value="UniProtKB-KW"/>
</dbReference>
<dbReference type="Gene3D" id="3.10.290.10">
    <property type="entry name" value="RNA-binding S4 domain"/>
    <property type="match status" value="1"/>
</dbReference>
<dbReference type="NCBIfam" id="NF008385">
    <property type="entry name" value="PRK11180.1"/>
    <property type="match status" value="1"/>
</dbReference>
<dbReference type="InterPro" id="IPR006225">
    <property type="entry name" value="PsdUridine_synth_RluC/D"/>
</dbReference>
<dbReference type="EC" id="5.4.99.-" evidence="8"/>
<keyword evidence="11" id="KW-1185">Reference proteome</keyword>
<evidence type="ECO:0000256" key="7">
    <source>
        <dbReference type="PROSITE-ProRule" id="PRU00182"/>
    </source>
</evidence>
<dbReference type="AlphaFoldDB" id="A8PP02"/>
<evidence type="ECO:0000313" key="11">
    <source>
        <dbReference type="Proteomes" id="UP000054075"/>
    </source>
</evidence>
<feature type="active site" evidence="6">
    <location>
        <position position="141"/>
    </location>
</feature>
<dbReference type="InterPro" id="IPR036986">
    <property type="entry name" value="S4_RNA-bd_sf"/>
</dbReference>
<dbReference type="EMBL" id="AAQJ02000001">
    <property type="protein sequence ID" value="EDP46530.1"/>
    <property type="molecule type" value="Genomic_DNA"/>
</dbReference>
<dbReference type="SUPFAM" id="SSF55174">
    <property type="entry name" value="Alpha-L RNA-binding motif"/>
    <property type="match status" value="1"/>
</dbReference>
<evidence type="ECO:0000313" key="10">
    <source>
        <dbReference type="EMBL" id="EDP46530.1"/>
    </source>
</evidence>
<keyword evidence="2 7" id="KW-0694">RNA-binding</keyword>
<feature type="domain" description="RNA-binding S4" evidence="9">
    <location>
        <begin position="21"/>
        <end position="85"/>
    </location>
</feature>
<dbReference type="Proteomes" id="UP000054075">
    <property type="component" value="Unassembled WGS sequence"/>
</dbReference>
<dbReference type="InterPro" id="IPR020103">
    <property type="entry name" value="PsdUridine_synth_cat_dom_sf"/>
</dbReference>
<dbReference type="Pfam" id="PF00849">
    <property type="entry name" value="PseudoU_synth_2"/>
    <property type="match status" value="1"/>
</dbReference>
<evidence type="ECO:0000256" key="3">
    <source>
        <dbReference type="ARBA" id="ARBA00023235"/>
    </source>
</evidence>
<dbReference type="OrthoDB" id="9807829at2"/>
<dbReference type="RefSeq" id="WP_006035504.1">
    <property type="nucleotide sequence ID" value="NZ_AAQJ02000001.1"/>
</dbReference>
<evidence type="ECO:0000256" key="5">
    <source>
        <dbReference type="ARBA" id="ARBA00056072"/>
    </source>
</evidence>
<dbReference type="PANTHER" id="PTHR21600">
    <property type="entry name" value="MITOCHONDRIAL RNA PSEUDOURIDINE SYNTHASE"/>
    <property type="match status" value="1"/>
</dbReference>
<dbReference type="PROSITE" id="PS50889">
    <property type="entry name" value="S4"/>
    <property type="match status" value="1"/>
</dbReference>
<evidence type="ECO:0000256" key="8">
    <source>
        <dbReference type="RuleBase" id="RU362028"/>
    </source>
</evidence>
<dbReference type="InterPro" id="IPR006145">
    <property type="entry name" value="PsdUridine_synth_RsuA/RluA"/>
</dbReference>
<dbReference type="SMART" id="SM00363">
    <property type="entry name" value="S4"/>
    <property type="match status" value="1"/>
</dbReference>
<name>A8PP02_9COXI</name>
<organism evidence="10 11">
    <name type="scientific">Rickettsiella grylli</name>
    <dbReference type="NCBI Taxonomy" id="59196"/>
    <lineage>
        <taxon>Bacteria</taxon>
        <taxon>Pseudomonadati</taxon>
        <taxon>Pseudomonadota</taxon>
        <taxon>Gammaproteobacteria</taxon>
        <taxon>Legionellales</taxon>
        <taxon>Coxiellaceae</taxon>
        <taxon>Rickettsiella</taxon>
    </lineage>
</organism>
<dbReference type="InterPro" id="IPR050188">
    <property type="entry name" value="RluA_PseudoU_synthase"/>
</dbReference>
<comment type="function">
    <text evidence="5">Responsible for synthesis of pseudouridine from uracil at positions 1911, 1915 and 1917 in 23S ribosomal RNA.</text>
</comment>
<proteinExistence type="inferred from homology"/>
<comment type="catalytic activity">
    <reaction evidence="8">
        <text>a uridine in RNA = a pseudouridine in RNA</text>
        <dbReference type="Rhea" id="RHEA:48348"/>
        <dbReference type="Rhea" id="RHEA-COMP:12068"/>
        <dbReference type="Rhea" id="RHEA-COMP:12069"/>
        <dbReference type="ChEBI" id="CHEBI:65314"/>
        <dbReference type="ChEBI" id="CHEBI:65315"/>
    </reaction>
</comment>
<dbReference type="InterPro" id="IPR002942">
    <property type="entry name" value="S4_RNA-bd"/>
</dbReference>
<dbReference type="PANTHER" id="PTHR21600:SF44">
    <property type="entry name" value="RIBOSOMAL LARGE SUBUNIT PSEUDOURIDINE SYNTHASE D"/>
    <property type="match status" value="1"/>
</dbReference>
<dbReference type="FunFam" id="3.30.2350.10:FF:000006">
    <property type="entry name" value="Pseudouridine synthase"/>
    <property type="match status" value="1"/>
</dbReference>
<dbReference type="STRING" id="59196.RICGR_1166"/>
<evidence type="ECO:0000256" key="2">
    <source>
        <dbReference type="ARBA" id="ARBA00022884"/>
    </source>
</evidence>
<dbReference type="GO" id="GO:0160140">
    <property type="term" value="F:23S rRNA pseudouridine(1911/1915/1917) synthase activity"/>
    <property type="evidence" value="ECO:0007669"/>
    <property type="project" value="UniProtKB-EC"/>
</dbReference>
<comment type="catalytic activity">
    <reaction evidence="4">
        <text>uridine(1911/1915/1917) in 23S rRNA = pseudouridine(1911/1915/1917) in 23S rRNA</text>
        <dbReference type="Rhea" id="RHEA:42524"/>
        <dbReference type="Rhea" id="RHEA-COMP:10097"/>
        <dbReference type="Rhea" id="RHEA-COMP:10098"/>
        <dbReference type="ChEBI" id="CHEBI:65314"/>
        <dbReference type="ChEBI" id="CHEBI:65315"/>
        <dbReference type="EC" id="5.4.99.23"/>
    </reaction>
</comment>
<comment type="caution">
    <text evidence="10">The sequence shown here is derived from an EMBL/GenBank/DDBJ whole genome shotgun (WGS) entry which is preliminary data.</text>
</comment>
<sequence length="325" mass="37012">MKNTTHVINCQAIVPEDLAEKRLDQILSQLFPAYSRTRLQQWIHDKRVLVDNEFKRPRDKIKPGAKITIVANLHEAIDWEAENLPLDIIFEDDALVVINKPAGLVVHPGAGNRHKTLVNALLHHLPALKKLPRAGIIQRLDKDTSGLLIIPKILNAHTQLVKQLQARTMKREYTAIIQGLLIAGGSINAPIGRHPKLRKKMAVTENHGKPAVSHYRVIERFNHHTLINVQLETGRTHQIRVHMAHIHHPLVGDKTYSGRFHLPKKASPLLIHCLHHFSRQALHAHCLGITHPISLKPMEWHSPLPEDMKQLIHCLRKDKFEKLNA</sequence>
<dbReference type="NCBIfam" id="TIGR00005">
    <property type="entry name" value="rluA_subfam"/>
    <property type="match status" value="1"/>
</dbReference>
<evidence type="ECO:0000256" key="6">
    <source>
        <dbReference type="PIRSR" id="PIRSR606225-1"/>
    </source>
</evidence>
<protein>
    <recommendedName>
        <fullName evidence="8">Pseudouridine synthase</fullName>
        <ecNumber evidence="8">5.4.99.-</ecNumber>
    </recommendedName>
</protein>
<evidence type="ECO:0000256" key="4">
    <source>
        <dbReference type="ARBA" id="ARBA00036882"/>
    </source>
</evidence>
<reference evidence="10" key="2">
    <citation type="submission" date="2007-10" db="EMBL/GenBank/DDBJ databases">
        <authorList>
            <person name="Myers G.S."/>
        </authorList>
    </citation>
    <scope>NUCLEOTIDE SEQUENCE [LARGE SCALE GENOMIC DNA]</scope>
</reference>
<reference evidence="10" key="1">
    <citation type="submission" date="2006-04" db="EMBL/GenBank/DDBJ databases">
        <authorList>
            <person name="Seshadri R."/>
            <person name="Federici B.A."/>
        </authorList>
    </citation>
    <scope>NUCLEOTIDE SEQUENCE [LARGE SCALE GENOMIC DNA]</scope>
</reference>
<accession>A8PP02</accession>
<gene>
    <name evidence="10" type="ORF">RICGR_1166</name>
</gene>
<dbReference type="CDD" id="cd00165">
    <property type="entry name" value="S4"/>
    <property type="match status" value="1"/>
</dbReference>
<dbReference type="Pfam" id="PF01479">
    <property type="entry name" value="S4"/>
    <property type="match status" value="1"/>
</dbReference>
<dbReference type="CDD" id="cd02869">
    <property type="entry name" value="PseudoU_synth_RluA_like"/>
    <property type="match status" value="1"/>
</dbReference>
<keyword evidence="3 8" id="KW-0413">Isomerase</keyword>
<dbReference type="Gene3D" id="3.30.2350.10">
    <property type="entry name" value="Pseudouridine synthase"/>
    <property type="match status" value="1"/>
</dbReference>
<evidence type="ECO:0000259" key="9">
    <source>
        <dbReference type="SMART" id="SM00363"/>
    </source>
</evidence>
<dbReference type="SUPFAM" id="SSF55120">
    <property type="entry name" value="Pseudouridine synthase"/>
    <property type="match status" value="1"/>
</dbReference>
<comment type="similarity">
    <text evidence="1 8">Belongs to the pseudouridine synthase RluA family.</text>
</comment>
<dbReference type="GO" id="GO:0000455">
    <property type="term" value="P:enzyme-directed rRNA pseudouridine synthesis"/>
    <property type="evidence" value="ECO:0007669"/>
    <property type="project" value="TreeGrafter"/>
</dbReference>
<evidence type="ECO:0000256" key="1">
    <source>
        <dbReference type="ARBA" id="ARBA00010876"/>
    </source>
</evidence>